<dbReference type="Proteomes" id="UP001341840">
    <property type="component" value="Unassembled WGS sequence"/>
</dbReference>
<accession>A0ABU6WXT7</accession>
<dbReference type="EMBL" id="JASCZI010183052">
    <property type="protein sequence ID" value="MED6188993.1"/>
    <property type="molecule type" value="Genomic_DNA"/>
</dbReference>
<name>A0ABU6WXT7_9FABA</name>
<feature type="domain" description="Putative plant transposon protein" evidence="1">
    <location>
        <begin position="90"/>
        <end position="222"/>
    </location>
</feature>
<organism evidence="2 3">
    <name type="scientific">Stylosanthes scabra</name>
    <dbReference type="NCBI Taxonomy" id="79078"/>
    <lineage>
        <taxon>Eukaryota</taxon>
        <taxon>Viridiplantae</taxon>
        <taxon>Streptophyta</taxon>
        <taxon>Embryophyta</taxon>
        <taxon>Tracheophyta</taxon>
        <taxon>Spermatophyta</taxon>
        <taxon>Magnoliopsida</taxon>
        <taxon>eudicotyledons</taxon>
        <taxon>Gunneridae</taxon>
        <taxon>Pentapetalae</taxon>
        <taxon>rosids</taxon>
        <taxon>fabids</taxon>
        <taxon>Fabales</taxon>
        <taxon>Fabaceae</taxon>
        <taxon>Papilionoideae</taxon>
        <taxon>50 kb inversion clade</taxon>
        <taxon>dalbergioids sensu lato</taxon>
        <taxon>Dalbergieae</taxon>
        <taxon>Pterocarpus clade</taxon>
        <taxon>Stylosanthes</taxon>
    </lineage>
</organism>
<evidence type="ECO:0000259" key="1">
    <source>
        <dbReference type="Pfam" id="PF20167"/>
    </source>
</evidence>
<proteinExistence type="predicted"/>
<sequence>MLGRESGRLYFELQAWALSTLDVLEACWAMPRRCCPPYIYSTITIPGQATTKFGVGSSSNTSLPWPLLQQAMMPTNSKDEHPEIKEQVANRGWRRLTNPRTQISKLLTQEFYANATRTDDQLRSTHPYKSYVRGVDVDFSAKNLKEVLRIRENTPGAEIDFITRQTNDQRLDEVLQELCVPGVRWKLSSSTPLQPIQLKRQDLFPLARGWHEFIIHSLTLLETSQKSQWQGQS</sequence>
<reference evidence="2 3" key="1">
    <citation type="journal article" date="2023" name="Plants (Basel)">
        <title>Bridging the Gap: Combining Genomics and Transcriptomics Approaches to Understand Stylosanthes scabra, an Orphan Legume from the Brazilian Caatinga.</title>
        <authorList>
            <person name="Ferreira-Neto J.R.C."/>
            <person name="da Silva M.D."/>
            <person name="Binneck E."/>
            <person name="de Melo N.F."/>
            <person name="da Silva R.H."/>
            <person name="de Melo A.L.T.M."/>
            <person name="Pandolfi V."/>
            <person name="Bustamante F.O."/>
            <person name="Brasileiro-Vidal A.C."/>
            <person name="Benko-Iseppon A.M."/>
        </authorList>
    </citation>
    <scope>NUCLEOTIDE SEQUENCE [LARGE SCALE GENOMIC DNA]</scope>
    <source>
        <tissue evidence="2">Leaves</tissue>
    </source>
</reference>
<evidence type="ECO:0000313" key="2">
    <source>
        <dbReference type="EMBL" id="MED6188993.1"/>
    </source>
</evidence>
<dbReference type="InterPro" id="IPR046796">
    <property type="entry name" value="Transposase_32_dom"/>
</dbReference>
<evidence type="ECO:0000313" key="3">
    <source>
        <dbReference type="Proteomes" id="UP001341840"/>
    </source>
</evidence>
<comment type="caution">
    <text evidence="2">The sequence shown here is derived from an EMBL/GenBank/DDBJ whole genome shotgun (WGS) entry which is preliminary data.</text>
</comment>
<keyword evidence="3" id="KW-1185">Reference proteome</keyword>
<gene>
    <name evidence="2" type="ORF">PIB30_091240</name>
</gene>
<protein>
    <recommendedName>
        <fullName evidence="1">Putative plant transposon protein domain-containing protein</fullName>
    </recommendedName>
</protein>
<dbReference type="Pfam" id="PF20167">
    <property type="entry name" value="Transposase_32"/>
    <property type="match status" value="1"/>
</dbReference>